<evidence type="ECO:0000313" key="2">
    <source>
        <dbReference type="EMBL" id="MFC0082051.1"/>
    </source>
</evidence>
<proteinExistence type="predicted"/>
<evidence type="ECO:0000256" key="1">
    <source>
        <dbReference type="SAM" id="Phobius"/>
    </source>
</evidence>
<evidence type="ECO:0000313" key="3">
    <source>
        <dbReference type="Proteomes" id="UP001589788"/>
    </source>
</evidence>
<keyword evidence="3" id="KW-1185">Reference proteome</keyword>
<evidence type="ECO:0008006" key="4">
    <source>
        <dbReference type="Google" id="ProtNLM"/>
    </source>
</evidence>
<keyword evidence="1" id="KW-1133">Transmembrane helix</keyword>
<comment type="caution">
    <text evidence="2">The sequence shown here is derived from an EMBL/GenBank/DDBJ whole genome shotgun (WGS) entry which is preliminary data.</text>
</comment>
<dbReference type="RefSeq" id="WP_377789465.1">
    <property type="nucleotide sequence ID" value="NZ_JBHLYQ010000067.1"/>
</dbReference>
<sequence length="44" mass="4953">MSYIDAGYIVALGVLAVYGVTLAFRRRRLERAVAELRRRREGGA</sequence>
<dbReference type="EMBL" id="JBHLYQ010000067">
    <property type="protein sequence ID" value="MFC0082051.1"/>
    <property type="molecule type" value="Genomic_DNA"/>
</dbReference>
<name>A0ABV6C2X8_9ACTN</name>
<accession>A0ABV6C2X8</accession>
<gene>
    <name evidence="2" type="ORF">ACFFRE_07805</name>
</gene>
<keyword evidence="1" id="KW-0812">Transmembrane</keyword>
<reference evidence="2 3" key="1">
    <citation type="submission" date="2024-09" db="EMBL/GenBank/DDBJ databases">
        <authorList>
            <person name="Sun Q."/>
            <person name="Mori K."/>
        </authorList>
    </citation>
    <scope>NUCLEOTIDE SEQUENCE [LARGE SCALE GENOMIC DNA]</scope>
    <source>
        <strain evidence="2 3">JCM 15389</strain>
    </source>
</reference>
<protein>
    <recommendedName>
        <fullName evidence="4">Heme exporter protein D</fullName>
    </recommendedName>
</protein>
<keyword evidence="1" id="KW-0472">Membrane</keyword>
<organism evidence="2 3">
    <name type="scientific">Aciditerrimonas ferrireducens</name>
    <dbReference type="NCBI Taxonomy" id="667306"/>
    <lineage>
        <taxon>Bacteria</taxon>
        <taxon>Bacillati</taxon>
        <taxon>Actinomycetota</taxon>
        <taxon>Acidimicrobiia</taxon>
        <taxon>Acidimicrobiales</taxon>
        <taxon>Acidimicrobiaceae</taxon>
        <taxon>Aciditerrimonas</taxon>
    </lineage>
</organism>
<feature type="transmembrane region" description="Helical" evidence="1">
    <location>
        <begin position="6"/>
        <end position="24"/>
    </location>
</feature>
<dbReference type="Proteomes" id="UP001589788">
    <property type="component" value="Unassembled WGS sequence"/>
</dbReference>